<name>A0AAW7DV53_9GAMM</name>
<evidence type="ECO:0000313" key="2">
    <source>
        <dbReference type="EMBL" id="MDM1697083.1"/>
    </source>
</evidence>
<accession>A0AAW7DV53</accession>
<comment type="caution">
    <text evidence="2">The sequence shown here is derived from an EMBL/GenBank/DDBJ whole genome shotgun (WGS) entry which is preliminary data.</text>
</comment>
<sequence>MSDALEAFKLSIKDAEFLLKLSSEKAVHESQESSDILKRSTLVMIFTAWETYIEDRVQEAIREKLSILKGSFIETFISEELTESINKLHNPDSAKTKHLFEKFLNINVQNAWKIDGLQPQEVATQLNYLIKKRGESVHRSRCGDKHIVSKQDAEKALSFIKKLVNVTDKYITEQTCPHK</sequence>
<evidence type="ECO:0000259" key="1">
    <source>
        <dbReference type="Pfam" id="PF18735"/>
    </source>
</evidence>
<proteinExistence type="predicted"/>
<dbReference type="EMBL" id="JACANB010000008">
    <property type="protein sequence ID" value="MDM1697083.1"/>
    <property type="molecule type" value="Genomic_DNA"/>
</dbReference>
<dbReference type="Proteomes" id="UP001173465">
    <property type="component" value="Unassembled WGS sequence"/>
</dbReference>
<dbReference type="AlphaFoldDB" id="A0AAW7DV53"/>
<dbReference type="InterPro" id="IPR041519">
    <property type="entry name" value="HEPN_RiboL-PSP"/>
</dbReference>
<protein>
    <recommendedName>
        <fullName evidence="1">RiboL-PSP-HEPN domain-containing protein</fullName>
    </recommendedName>
</protein>
<dbReference type="RefSeq" id="WP_286594340.1">
    <property type="nucleotide sequence ID" value="NZ_JACANB010000008.1"/>
</dbReference>
<dbReference type="Pfam" id="PF18735">
    <property type="entry name" value="HEPN_RiboL-PSP"/>
    <property type="match status" value="1"/>
</dbReference>
<organism evidence="2 3">
    <name type="scientific">Thiopseudomonas alkaliphila</name>
    <dbReference type="NCBI Taxonomy" id="1697053"/>
    <lineage>
        <taxon>Bacteria</taxon>
        <taxon>Pseudomonadati</taxon>
        <taxon>Pseudomonadota</taxon>
        <taxon>Gammaproteobacteria</taxon>
        <taxon>Pseudomonadales</taxon>
        <taxon>Pseudomonadaceae</taxon>
        <taxon>Thiopseudomonas</taxon>
    </lineage>
</organism>
<evidence type="ECO:0000313" key="3">
    <source>
        <dbReference type="Proteomes" id="UP001173465"/>
    </source>
</evidence>
<gene>
    <name evidence="2" type="ORF">HX099_10500</name>
</gene>
<reference evidence="2" key="2">
    <citation type="journal article" date="2022" name="Sci. Total Environ.">
        <title>Prevalence, transmission, and molecular epidemiology of tet(X)-positive bacteria among humans, animals, and environmental niches in China: An epidemiological, and genomic-based study.</title>
        <authorList>
            <person name="Dong N."/>
            <person name="Zeng Y."/>
            <person name="Cai C."/>
            <person name="Sun C."/>
            <person name="Lu J."/>
            <person name="Liu C."/>
            <person name="Zhou H."/>
            <person name="Sun Q."/>
            <person name="Shu L."/>
            <person name="Wang H."/>
            <person name="Wang Y."/>
            <person name="Wang S."/>
            <person name="Wu C."/>
            <person name="Chan E.W."/>
            <person name="Chen G."/>
            <person name="Shen Z."/>
            <person name="Chen S."/>
            <person name="Zhang R."/>
        </authorList>
    </citation>
    <scope>NUCLEOTIDE SEQUENCE</scope>
    <source>
        <strain evidence="2">DF46-2-2</strain>
    </source>
</reference>
<feature type="domain" description="RiboL-PSP-HEPN" evidence="1">
    <location>
        <begin position="16"/>
        <end position="172"/>
    </location>
</feature>
<reference evidence="2" key="1">
    <citation type="submission" date="2020-06" db="EMBL/GenBank/DDBJ databases">
        <authorList>
            <person name="Dong N."/>
        </authorList>
    </citation>
    <scope>NUCLEOTIDE SEQUENCE</scope>
    <source>
        <strain evidence="2">DF46-2-2</strain>
    </source>
</reference>